<accession>A0AAN9PUT1</accession>
<dbReference type="EMBL" id="JAYKXN010000002">
    <property type="protein sequence ID" value="KAK7310937.1"/>
    <property type="molecule type" value="Genomic_DNA"/>
</dbReference>
<comment type="caution">
    <text evidence="2">The sequence shown here is derived from an EMBL/GenBank/DDBJ whole genome shotgun (WGS) entry which is preliminary data.</text>
</comment>
<protein>
    <submittedName>
        <fullName evidence="2">Uncharacterized protein</fullName>
    </submittedName>
</protein>
<dbReference type="Proteomes" id="UP001359559">
    <property type="component" value="Unassembled WGS sequence"/>
</dbReference>
<sequence length="171" mass="18767">MRRLGASITPLVRAIYQWRLGHCSLLIIIGMGVVASGIAFVVQIGCIDRGRPVYQPVQTLVAIMASIALGEEFYLVASEIGIHLAQHFLGNKGGKEKDKECGRQPKTFEGYQQLTEGLFRVIVGHTPIAFPLSSSLYLNPDSCISSSPLPFLFLSFFLSLLANYYISKITS</sequence>
<dbReference type="AlphaFoldDB" id="A0AAN9PUT1"/>
<keyword evidence="1" id="KW-1133">Transmembrane helix</keyword>
<evidence type="ECO:0000256" key="1">
    <source>
        <dbReference type="SAM" id="Phobius"/>
    </source>
</evidence>
<feature type="transmembrane region" description="Helical" evidence="1">
    <location>
        <begin position="24"/>
        <end position="47"/>
    </location>
</feature>
<gene>
    <name evidence="2" type="ORF">RJT34_08745</name>
</gene>
<evidence type="ECO:0000313" key="2">
    <source>
        <dbReference type="EMBL" id="KAK7310937.1"/>
    </source>
</evidence>
<organism evidence="2 3">
    <name type="scientific">Clitoria ternatea</name>
    <name type="common">Butterfly pea</name>
    <dbReference type="NCBI Taxonomy" id="43366"/>
    <lineage>
        <taxon>Eukaryota</taxon>
        <taxon>Viridiplantae</taxon>
        <taxon>Streptophyta</taxon>
        <taxon>Embryophyta</taxon>
        <taxon>Tracheophyta</taxon>
        <taxon>Spermatophyta</taxon>
        <taxon>Magnoliopsida</taxon>
        <taxon>eudicotyledons</taxon>
        <taxon>Gunneridae</taxon>
        <taxon>Pentapetalae</taxon>
        <taxon>rosids</taxon>
        <taxon>fabids</taxon>
        <taxon>Fabales</taxon>
        <taxon>Fabaceae</taxon>
        <taxon>Papilionoideae</taxon>
        <taxon>50 kb inversion clade</taxon>
        <taxon>NPAAA clade</taxon>
        <taxon>indigoferoid/millettioid clade</taxon>
        <taxon>Phaseoleae</taxon>
        <taxon>Clitoria</taxon>
    </lineage>
</organism>
<keyword evidence="1" id="KW-0472">Membrane</keyword>
<keyword evidence="3" id="KW-1185">Reference proteome</keyword>
<proteinExistence type="predicted"/>
<name>A0AAN9PUT1_CLITE</name>
<keyword evidence="1" id="KW-0812">Transmembrane</keyword>
<reference evidence="2 3" key="1">
    <citation type="submission" date="2024-01" db="EMBL/GenBank/DDBJ databases">
        <title>The genomes of 5 underutilized Papilionoideae crops provide insights into root nodulation and disease resistance.</title>
        <authorList>
            <person name="Yuan L."/>
        </authorList>
    </citation>
    <scope>NUCLEOTIDE SEQUENCE [LARGE SCALE GENOMIC DNA]</scope>
    <source>
        <strain evidence="2">LY-2023</strain>
        <tissue evidence="2">Leaf</tissue>
    </source>
</reference>
<evidence type="ECO:0000313" key="3">
    <source>
        <dbReference type="Proteomes" id="UP001359559"/>
    </source>
</evidence>
<feature type="transmembrane region" description="Helical" evidence="1">
    <location>
        <begin position="149"/>
        <end position="166"/>
    </location>
</feature>